<dbReference type="InterPro" id="IPR019424">
    <property type="entry name" value="7TM_GPCR_Srsx"/>
</dbReference>
<dbReference type="PRINTS" id="PR00237">
    <property type="entry name" value="GPCRRHODOPSN"/>
</dbReference>
<dbReference type="InterPro" id="IPR017452">
    <property type="entry name" value="GPCR_Rhodpsn_7TM"/>
</dbReference>
<evidence type="ECO:0000256" key="4">
    <source>
        <dbReference type="ARBA" id="ARBA00022989"/>
    </source>
</evidence>
<evidence type="ECO:0000256" key="10">
    <source>
        <dbReference type="SAM" id="Phobius"/>
    </source>
</evidence>
<evidence type="ECO:0000256" key="3">
    <source>
        <dbReference type="ARBA" id="ARBA00022692"/>
    </source>
</evidence>
<evidence type="ECO:0000313" key="13">
    <source>
        <dbReference type="Proteomes" id="UP001159405"/>
    </source>
</evidence>
<dbReference type="Pfam" id="PF10320">
    <property type="entry name" value="7TM_GPCR_Srsx"/>
    <property type="match status" value="1"/>
</dbReference>
<evidence type="ECO:0000313" key="12">
    <source>
        <dbReference type="EMBL" id="CAH3165298.1"/>
    </source>
</evidence>
<keyword evidence="9" id="KW-0807">Transducer</keyword>
<protein>
    <recommendedName>
        <fullName evidence="11">G-protein coupled receptors family 1 profile domain-containing protein</fullName>
    </recommendedName>
</protein>
<keyword evidence="4 10" id="KW-1133">Transmembrane helix</keyword>
<feature type="transmembrane region" description="Helical" evidence="10">
    <location>
        <begin position="33"/>
        <end position="58"/>
    </location>
</feature>
<dbReference type="Proteomes" id="UP001159405">
    <property type="component" value="Unassembled WGS sequence"/>
</dbReference>
<feature type="transmembrane region" description="Helical" evidence="10">
    <location>
        <begin position="107"/>
        <end position="125"/>
    </location>
</feature>
<dbReference type="PRINTS" id="PR00534">
    <property type="entry name" value="MCRFAMILY"/>
</dbReference>
<evidence type="ECO:0000256" key="2">
    <source>
        <dbReference type="ARBA" id="ARBA00022475"/>
    </source>
</evidence>
<feature type="transmembrane region" description="Helical" evidence="10">
    <location>
        <begin position="231"/>
        <end position="253"/>
    </location>
</feature>
<dbReference type="InterPro" id="IPR001671">
    <property type="entry name" value="Melcrt_ACTH_rcpt"/>
</dbReference>
<dbReference type="InterPro" id="IPR000276">
    <property type="entry name" value="GPCR_Rhodpsn"/>
</dbReference>
<keyword evidence="5" id="KW-0297">G-protein coupled receptor</keyword>
<feature type="transmembrane region" description="Helical" evidence="10">
    <location>
        <begin position="146"/>
        <end position="164"/>
    </location>
</feature>
<feature type="transmembrane region" description="Helical" evidence="10">
    <location>
        <begin position="176"/>
        <end position="198"/>
    </location>
</feature>
<evidence type="ECO:0000256" key="6">
    <source>
        <dbReference type="ARBA" id="ARBA00023136"/>
    </source>
</evidence>
<comment type="caution">
    <text evidence="12">The sequence shown here is derived from an EMBL/GenBank/DDBJ whole genome shotgun (WGS) entry which is preliminary data.</text>
</comment>
<keyword evidence="6 10" id="KW-0472">Membrane</keyword>
<evidence type="ECO:0000256" key="7">
    <source>
        <dbReference type="ARBA" id="ARBA00023170"/>
    </source>
</evidence>
<evidence type="ECO:0000256" key="5">
    <source>
        <dbReference type="ARBA" id="ARBA00023040"/>
    </source>
</evidence>
<evidence type="ECO:0000256" key="9">
    <source>
        <dbReference type="ARBA" id="ARBA00023224"/>
    </source>
</evidence>
<feature type="domain" description="G-protein coupled receptors family 1 profile" evidence="11">
    <location>
        <begin position="50"/>
        <end position="283"/>
    </location>
</feature>
<keyword evidence="2" id="KW-1003">Cell membrane</keyword>
<dbReference type="SMART" id="SM01381">
    <property type="entry name" value="7TM_GPCR_Srsx"/>
    <property type="match status" value="1"/>
</dbReference>
<evidence type="ECO:0000256" key="8">
    <source>
        <dbReference type="ARBA" id="ARBA00023180"/>
    </source>
</evidence>
<dbReference type="CDD" id="cd00637">
    <property type="entry name" value="7tm_classA_rhodopsin-like"/>
    <property type="match status" value="1"/>
</dbReference>
<dbReference type="PANTHER" id="PTHR24246">
    <property type="entry name" value="OLFACTORY RECEPTOR AND ADENOSINE RECEPTOR"/>
    <property type="match status" value="1"/>
</dbReference>
<reference evidence="12 13" key="1">
    <citation type="submission" date="2022-05" db="EMBL/GenBank/DDBJ databases">
        <authorList>
            <consortium name="Genoscope - CEA"/>
            <person name="William W."/>
        </authorList>
    </citation>
    <scope>NUCLEOTIDE SEQUENCE [LARGE SCALE GENOMIC DNA]</scope>
</reference>
<proteinExistence type="predicted"/>
<dbReference type="SUPFAM" id="SSF81321">
    <property type="entry name" value="Family A G protein-coupled receptor-like"/>
    <property type="match status" value="1"/>
</dbReference>
<name>A0ABN8QM31_9CNID</name>
<gene>
    <name evidence="12" type="ORF">PLOB_00007087</name>
</gene>
<dbReference type="PROSITE" id="PS50262">
    <property type="entry name" value="G_PROTEIN_RECEP_F1_2"/>
    <property type="match status" value="1"/>
</dbReference>
<dbReference type="Gene3D" id="1.20.1070.10">
    <property type="entry name" value="Rhodopsin 7-helix transmembrane proteins"/>
    <property type="match status" value="1"/>
</dbReference>
<evidence type="ECO:0000256" key="1">
    <source>
        <dbReference type="ARBA" id="ARBA00004651"/>
    </source>
</evidence>
<keyword evidence="13" id="KW-1185">Reference proteome</keyword>
<feature type="transmembrane region" description="Helical" evidence="10">
    <location>
        <begin position="265"/>
        <end position="285"/>
    </location>
</feature>
<feature type="transmembrane region" description="Helical" evidence="10">
    <location>
        <begin position="70"/>
        <end position="95"/>
    </location>
</feature>
<dbReference type="PANTHER" id="PTHR24246:SF27">
    <property type="entry name" value="ADENOSINE RECEPTOR, ISOFORM A"/>
    <property type="match status" value="1"/>
</dbReference>
<keyword evidence="7" id="KW-0675">Receptor</keyword>
<keyword evidence="8" id="KW-0325">Glycoprotein</keyword>
<organism evidence="12 13">
    <name type="scientific">Porites lobata</name>
    <dbReference type="NCBI Taxonomy" id="104759"/>
    <lineage>
        <taxon>Eukaryota</taxon>
        <taxon>Metazoa</taxon>
        <taxon>Cnidaria</taxon>
        <taxon>Anthozoa</taxon>
        <taxon>Hexacorallia</taxon>
        <taxon>Scleractinia</taxon>
        <taxon>Fungiina</taxon>
        <taxon>Poritidae</taxon>
        <taxon>Porites</taxon>
    </lineage>
</organism>
<sequence>MSCMVNCSEYPPSFSNNTSDSTNTNPQLSSASVVILSMISTLASISGSLGNALVMIAVFKFQNLRSAPDYIISSLAFSDFIVCSVYLPLKIYWIVTGDNKHSIARQVIGVTSLTASVTNMLVVTVDRLIAIRFPLTYITIVTFNRISSVIGFVWFICLISGTLYVPQIGGVSKFILVSYCITLMLGTWSMYVYIFLVAKRQENKVHNLNLSAQQGTSSEQQRNEKKAAKTIFTIVVVYALCWLPLLLLPIFVSPSKNPVLFQKCFVWTQTILVCNSALNPYIYCVRSQKYRKQFKKLLRMSSSV</sequence>
<comment type="subcellular location">
    <subcellularLocation>
        <location evidence="1">Cell membrane</location>
        <topology evidence="1">Multi-pass membrane protein</topology>
    </subcellularLocation>
</comment>
<keyword evidence="3 10" id="KW-0812">Transmembrane</keyword>
<evidence type="ECO:0000259" key="11">
    <source>
        <dbReference type="PROSITE" id="PS50262"/>
    </source>
</evidence>
<accession>A0ABN8QM31</accession>
<dbReference type="EMBL" id="CALNXK010000132">
    <property type="protein sequence ID" value="CAH3165298.1"/>
    <property type="molecule type" value="Genomic_DNA"/>
</dbReference>